<name>A0AAV7BS90_ENGPU</name>
<protein>
    <submittedName>
        <fullName evidence="2">Uncharacterized protein</fullName>
    </submittedName>
</protein>
<dbReference type="EMBL" id="WNYA01000004">
    <property type="protein sequence ID" value="KAG8575585.1"/>
    <property type="molecule type" value="Genomic_DNA"/>
</dbReference>
<evidence type="ECO:0000313" key="3">
    <source>
        <dbReference type="Proteomes" id="UP000824782"/>
    </source>
</evidence>
<feature type="region of interest" description="Disordered" evidence="1">
    <location>
        <begin position="1"/>
        <end position="21"/>
    </location>
</feature>
<gene>
    <name evidence="2" type="ORF">GDO81_009605</name>
</gene>
<evidence type="ECO:0000313" key="2">
    <source>
        <dbReference type="EMBL" id="KAG8575585.1"/>
    </source>
</evidence>
<organism evidence="2 3">
    <name type="scientific">Engystomops pustulosus</name>
    <name type="common">Tungara frog</name>
    <name type="synonym">Physalaemus pustulosus</name>
    <dbReference type="NCBI Taxonomy" id="76066"/>
    <lineage>
        <taxon>Eukaryota</taxon>
        <taxon>Metazoa</taxon>
        <taxon>Chordata</taxon>
        <taxon>Craniata</taxon>
        <taxon>Vertebrata</taxon>
        <taxon>Euteleostomi</taxon>
        <taxon>Amphibia</taxon>
        <taxon>Batrachia</taxon>
        <taxon>Anura</taxon>
        <taxon>Neobatrachia</taxon>
        <taxon>Hyloidea</taxon>
        <taxon>Leptodactylidae</taxon>
        <taxon>Leiuperinae</taxon>
        <taxon>Engystomops</taxon>
    </lineage>
</organism>
<evidence type="ECO:0000256" key="1">
    <source>
        <dbReference type="SAM" id="MobiDB-lite"/>
    </source>
</evidence>
<keyword evidence="3" id="KW-1185">Reference proteome</keyword>
<reference evidence="2" key="1">
    <citation type="thesis" date="2020" institute="ProQuest LLC" country="789 East Eisenhower Parkway, Ann Arbor, MI, USA">
        <title>Comparative Genomics and Chromosome Evolution.</title>
        <authorList>
            <person name="Mudd A.B."/>
        </authorList>
    </citation>
    <scope>NUCLEOTIDE SEQUENCE</scope>
    <source>
        <strain evidence="2">237g6f4</strain>
        <tissue evidence="2">Blood</tissue>
    </source>
</reference>
<comment type="caution">
    <text evidence="2">The sequence shown here is derived from an EMBL/GenBank/DDBJ whole genome shotgun (WGS) entry which is preliminary data.</text>
</comment>
<sequence length="49" mass="5514">MTRQISKQVLPLPSDALNPSTTARSIIRKQENAGASNEDSHRILWKVRV</sequence>
<proteinExistence type="predicted"/>
<dbReference type="Proteomes" id="UP000824782">
    <property type="component" value="Unassembled WGS sequence"/>
</dbReference>
<dbReference type="AlphaFoldDB" id="A0AAV7BS90"/>
<accession>A0AAV7BS90</accession>